<evidence type="ECO:0000313" key="3">
    <source>
        <dbReference type="EMBL" id="KAA3529944.1"/>
    </source>
</evidence>
<sequence length="459" mass="49289">MRTLNLLAVPLLLASLMPAAAADTALPSSDTPPGEGSIPAPVYSGPLASVGRTLHDNGIDLQLDFVDFYQNAPSFGAAGGSSANYGMFIVGVTGHLTPDLRVNLVETINAPTYNVDNYLFDLSNAFFPVPIVNSDTDLTRFTIEGDLFNDRLTVEAGRMGLNRDFMKKGFCGGIGCVPSTPAITLNMPGEALSVWGGRLAYRLDQTTTLGFGAIEDNSDNWQNGDGWDWGTGDAKGYIAIANISHDETFMQNANPLKYEIGAYHRSTSYEDALYNSGWGNPNFGANTKIVNHDGGTSGVYGQVRKVVWSEASGSPIPENLAVYGGLFHTFGDGQAYPWEAYAGVEYSGFWKENPLATVGASVHYIRLSEERAQYEQNARRFFSGVNEKQPQDTFMVDVHASTGFFGNGILDIGAAYIINPNNSILADYSTGREKNGVVIYAALAFDLGGSLGLSPRKGP</sequence>
<dbReference type="RefSeq" id="WP_060717226.1">
    <property type="nucleotide sequence ID" value="NZ_CP055266.1"/>
</dbReference>
<dbReference type="Gene3D" id="2.40.160.180">
    <property type="entry name" value="Carbohydrate-selective porin OprB"/>
    <property type="match status" value="1"/>
</dbReference>
<proteinExistence type="inferred from homology"/>
<dbReference type="InterPro" id="IPR038673">
    <property type="entry name" value="OprB_sf"/>
</dbReference>
<dbReference type="InterPro" id="IPR052932">
    <property type="entry name" value="OprB_Porin"/>
</dbReference>
<dbReference type="GO" id="GO:0015288">
    <property type="term" value="F:porin activity"/>
    <property type="evidence" value="ECO:0007669"/>
    <property type="project" value="InterPro"/>
</dbReference>
<dbReference type="PANTHER" id="PTHR37944">
    <property type="entry name" value="PORIN B"/>
    <property type="match status" value="1"/>
</dbReference>
<dbReference type="Proteomes" id="UP000436911">
    <property type="component" value="Unassembled WGS sequence"/>
</dbReference>
<comment type="similarity">
    <text evidence="1 2">Belongs to the OprB family.</text>
</comment>
<dbReference type="GO" id="GO:0008643">
    <property type="term" value="P:carbohydrate transport"/>
    <property type="evidence" value="ECO:0007669"/>
    <property type="project" value="InterPro"/>
</dbReference>
<feature type="chain" id="PRO_5029086873" evidence="2">
    <location>
        <begin position="22"/>
        <end position="459"/>
    </location>
</feature>
<dbReference type="PANTHER" id="PTHR37944:SF1">
    <property type="entry name" value="PORIN B"/>
    <property type="match status" value="1"/>
</dbReference>
<evidence type="ECO:0000256" key="2">
    <source>
        <dbReference type="RuleBase" id="RU363072"/>
    </source>
</evidence>
<gene>
    <name evidence="3" type="ORF">DXT89_04055</name>
</gene>
<evidence type="ECO:0000313" key="4">
    <source>
        <dbReference type="Proteomes" id="UP000436911"/>
    </source>
</evidence>
<name>A0A368P061_AGRVI</name>
<dbReference type="AlphaFoldDB" id="A0A368P061"/>
<evidence type="ECO:0000256" key="1">
    <source>
        <dbReference type="ARBA" id="ARBA00008769"/>
    </source>
</evidence>
<dbReference type="EMBL" id="QUSG01000002">
    <property type="protein sequence ID" value="KAA3529944.1"/>
    <property type="molecule type" value="Genomic_DNA"/>
</dbReference>
<dbReference type="GO" id="GO:0016020">
    <property type="term" value="C:membrane"/>
    <property type="evidence" value="ECO:0007669"/>
    <property type="project" value="InterPro"/>
</dbReference>
<dbReference type="GeneID" id="60680504"/>
<comment type="caution">
    <text evidence="3">The sequence shown here is derived from an EMBL/GenBank/DDBJ whole genome shotgun (WGS) entry which is preliminary data.</text>
</comment>
<dbReference type="InterPro" id="IPR007049">
    <property type="entry name" value="Carb-sel_porin_OprB"/>
</dbReference>
<feature type="signal peptide" evidence="2">
    <location>
        <begin position="1"/>
        <end position="21"/>
    </location>
</feature>
<keyword evidence="2" id="KW-0732">Signal</keyword>
<accession>A0A368P061</accession>
<dbReference type="OrthoDB" id="8390490at2"/>
<reference evidence="3 4" key="1">
    <citation type="submission" date="2018-08" db="EMBL/GenBank/DDBJ databases">
        <title>Genome sequencing of Agrobacterium vitis strain ICMP 10754.</title>
        <authorList>
            <person name="Visnovsky S.B."/>
            <person name="Pitman A.R."/>
        </authorList>
    </citation>
    <scope>NUCLEOTIDE SEQUENCE [LARGE SCALE GENOMIC DNA]</scope>
    <source>
        <strain evidence="3 4">ICMP 10754</strain>
    </source>
</reference>
<dbReference type="Pfam" id="PF04966">
    <property type="entry name" value="OprB"/>
    <property type="match status" value="1"/>
</dbReference>
<protein>
    <submittedName>
        <fullName evidence="3">Porin</fullName>
    </submittedName>
</protein>
<organism evidence="3 4">
    <name type="scientific">Agrobacterium vitis</name>
    <name type="common">Rhizobium vitis</name>
    <dbReference type="NCBI Taxonomy" id="373"/>
    <lineage>
        <taxon>Bacteria</taxon>
        <taxon>Pseudomonadati</taxon>
        <taxon>Pseudomonadota</taxon>
        <taxon>Alphaproteobacteria</taxon>
        <taxon>Hyphomicrobiales</taxon>
        <taxon>Rhizobiaceae</taxon>
        <taxon>Rhizobium/Agrobacterium group</taxon>
        <taxon>Agrobacterium</taxon>
    </lineage>
</organism>